<dbReference type="AlphaFoldDB" id="A0A1H7UV86"/>
<sequence>MANQRTANRVRQDLEEQKFETGRYEYDIDVESLPAIPTYTEELREVLRGGLVVSDSEKFETVRKMVFHGELDE</sequence>
<organism evidence="1 2">
    <name type="scientific">Haloferax larsenii</name>
    <dbReference type="NCBI Taxonomy" id="302484"/>
    <lineage>
        <taxon>Archaea</taxon>
        <taxon>Methanobacteriati</taxon>
        <taxon>Methanobacteriota</taxon>
        <taxon>Stenosarchaea group</taxon>
        <taxon>Halobacteria</taxon>
        <taxon>Halobacteriales</taxon>
        <taxon>Haloferacaceae</taxon>
        <taxon>Haloferax</taxon>
    </lineage>
</organism>
<name>A0A1H7UV86_HALLR</name>
<reference evidence="1 2" key="1">
    <citation type="submission" date="2016-10" db="EMBL/GenBank/DDBJ databases">
        <authorList>
            <person name="de Groot N.N."/>
        </authorList>
    </citation>
    <scope>NUCLEOTIDE SEQUENCE [LARGE SCALE GENOMIC DNA]</scope>
    <source>
        <strain evidence="1 2">CDM_5</strain>
    </source>
</reference>
<accession>A0A1H7UV86</accession>
<gene>
    <name evidence="1" type="ORF">SAMN04488691_11436</name>
</gene>
<protein>
    <submittedName>
        <fullName evidence="1">Uncharacterized protein</fullName>
    </submittedName>
</protein>
<proteinExistence type="predicted"/>
<evidence type="ECO:0000313" key="2">
    <source>
        <dbReference type="Proteomes" id="UP000183894"/>
    </source>
</evidence>
<dbReference type="Proteomes" id="UP000183894">
    <property type="component" value="Unassembled WGS sequence"/>
</dbReference>
<evidence type="ECO:0000313" key="1">
    <source>
        <dbReference type="EMBL" id="SEM00377.1"/>
    </source>
</evidence>
<dbReference type="EMBL" id="FOAD01000014">
    <property type="protein sequence ID" value="SEM00377.1"/>
    <property type="molecule type" value="Genomic_DNA"/>
</dbReference>